<dbReference type="PANTHER" id="PTHR43135">
    <property type="entry name" value="ALPHA-D-RIBOSE 1-METHYLPHOSPHONATE 5-TRIPHOSPHATE DIPHOSPHATASE"/>
    <property type="match status" value="1"/>
</dbReference>
<dbReference type="InterPro" id="IPR051781">
    <property type="entry name" value="Metallo-dep_Hydrolase"/>
</dbReference>
<dbReference type="PANTHER" id="PTHR43135:SF3">
    <property type="entry name" value="ALPHA-D-RIBOSE 1-METHYLPHOSPHONATE 5-TRIPHOSPHATE DIPHOSPHATASE"/>
    <property type="match status" value="1"/>
</dbReference>
<dbReference type="InterPro" id="IPR032466">
    <property type="entry name" value="Metal_Hydrolase"/>
</dbReference>
<keyword evidence="3" id="KW-1185">Reference proteome</keyword>
<dbReference type="InterPro" id="IPR011059">
    <property type="entry name" value="Metal-dep_hydrolase_composite"/>
</dbReference>
<dbReference type="InterPro" id="IPR006680">
    <property type="entry name" value="Amidohydro-rel"/>
</dbReference>
<dbReference type="EMBL" id="JARTLD010000017">
    <property type="protein sequence ID" value="MED5017110.1"/>
    <property type="molecule type" value="Genomic_DNA"/>
</dbReference>
<gene>
    <name evidence="2" type="ORF">P9847_07280</name>
</gene>
<dbReference type="Proteomes" id="UP001343257">
    <property type="component" value="Unassembled WGS sequence"/>
</dbReference>
<dbReference type="RefSeq" id="WP_328276574.1">
    <property type="nucleotide sequence ID" value="NZ_JARTLD010000017.1"/>
</dbReference>
<feature type="domain" description="Amidohydrolase-related" evidence="1">
    <location>
        <begin position="12"/>
        <end position="219"/>
    </location>
</feature>
<evidence type="ECO:0000313" key="2">
    <source>
        <dbReference type="EMBL" id="MED5017110.1"/>
    </source>
</evidence>
<organism evidence="2 3">
    <name type="scientific">Paenibacillus chibensis</name>
    <dbReference type="NCBI Taxonomy" id="59846"/>
    <lineage>
        <taxon>Bacteria</taxon>
        <taxon>Bacillati</taxon>
        <taxon>Bacillota</taxon>
        <taxon>Bacilli</taxon>
        <taxon>Bacillales</taxon>
        <taxon>Paenibacillaceae</taxon>
        <taxon>Paenibacillus</taxon>
    </lineage>
</organism>
<protein>
    <submittedName>
        <fullName evidence="2">Amidohydrolase family protein</fullName>
    </submittedName>
</protein>
<dbReference type="Pfam" id="PF01979">
    <property type="entry name" value="Amidohydro_1"/>
    <property type="match status" value="1"/>
</dbReference>
<evidence type="ECO:0000313" key="3">
    <source>
        <dbReference type="Proteomes" id="UP001343257"/>
    </source>
</evidence>
<dbReference type="Gene3D" id="3.20.20.140">
    <property type="entry name" value="Metal-dependent hydrolases"/>
    <property type="match status" value="1"/>
</dbReference>
<sequence length="223" mass="24432">MACRKLYGSGSMMSNGGDAGIRILEEDEIREAVNIASGRGSYVAMHAHGAEAIDVGVKSGVRTIEHASLISDETLQYMNGRRDVGIMPTLAILHDLIESDYSEFPGAVKKINKLKDDVKTSLMNAANYDVVIGWGTDVSYASYKKNPGLEFKMRKEFLEYSNVDILKQATIKSAELLMMQDKIGTVKAGKQADLIVVDGDPLQDIRVMYAPPARVIKNGAFIR</sequence>
<reference evidence="2 3" key="1">
    <citation type="submission" date="2023-03" db="EMBL/GenBank/DDBJ databases">
        <title>Bacillus Genome Sequencing.</title>
        <authorList>
            <person name="Dunlap C."/>
        </authorList>
    </citation>
    <scope>NUCLEOTIDE SEQUENCE [LARGE SCALE GENOMIC DNA]</scope>
    <source>
        <strain evidence="2 3">NRS-52</strain>
    </source>
</reference>
<evidence type="ECO:0000259" key="1">
    <source>
        <dbReference type="Pfam" id="PF01979"/>
    </source>
</evidence>
<proteinExistence type="predicted"/>
<comment type="caution">
    <text evidence="2">The sequence shown here is derived from an EMBL/GenBank/DDBJ whole genome shotgun (WGS) entry which is preliminary data.</text>
</comment>
<dbReference type="SUPFAM" id="SSF51556">
    <property type="entry name" value="Metallo-dependent hydrolases"/>
    <property type="match status" value="1"/>
</dbReference>
<accession>A0ABU6PQG1</accession>
<name>A0ABU6PQG1_9BACL</name>
<dbReference type="SUPFAM" id="SSF51338">
    <property type="entry name" value="Composite domain of metallo-dependent hydrolases"/>
    <property type="match status" value="1"/>
</dbReference>